<dbReference type="Pfam" id="PF22622">
    <property type="entry name" value="MFE-2_hydrat-2_N"/>
    <property type="match status" value="1"/>
</dbReference>
<dbReference type="EMBL" id="NBII01000006">
    <property type="protein sequence ID" value="PAV18208.1"/>
    <property type="molecule type" value="Genomic_DNA"/>
</dbReference>
<dbReference type="Gene3D" id="3.10.129.10">
    <property type="entry name" value="Hotdog Thioesterase"/>
    <property type="match status" value="2"/>
</dbReference>
<name>A0A286UF95_9AGAM</name>
<evidence type="ECO:0000313" key="4">
    <source>
        <dbReference type="Proteomes" id="UP000217199"/>
    </source>
</evidence>
<dbReference type="GO" id="GO:0003857">
    <property type="term" value="F:(3S)-3-hydroxyacyl-CoA dehydrogenase (NAD+) activity"/>
    <property type="evidence" value="ECO:0007669"/>
    <property type="project" value="TreeGrafter"/>
</dbReference>
<evidence type="ECO:0000259" key="1">
    <source>
        <dbReference type="Pfam" id="PF01575"/>
    </source>
</evidence>
<dbReference type="Proteomes" id="UP000217199">
    <property type="component" value="Unassembled WGS sequence"/>
</dbReference>
<dbReference type="InterPro" id="IPR054357">
    <property type="entry name" value="MFE-2_N"/>
</dbReference>
<comment type="caution">
    <text evidence="3">The sequence shown here is derived from an EMBL/GenBank/DDBJ whole genome shotgun (WGS) entry which is preliminary data.</text>
</comment>
<dbReference type="OrthoDB" id="60204at2759"/>
<protein>
    <submittedName>
        <fullName evidence="3">Peroxisomal dehydratase</fullName>
    </submittedName>
</protein>
<dbReference type="PANTHER" id="PTHR13078">
    <property type="entry name" value="PEROXISOMAL MULTIFUNCTIONAL ENZYME TYPE 2-RELATED"/>
    <property type="match status" value="1"/>
</dbReference>
<dbReference type="InParanoid" id="A0A286UF95"/>
<proteinExistence type="predicted"/>
<dbReference type="InterPro" id="IPR029069">
    <property type="entry name" value="HotDog_dom_sf"/>
</dbReference>
<dbReference type="GO" id="GO:0006635">
    <property type="term" value="P:fatty acid beta-oxidation"/>
    <property type="evidence" value="ECO:0007669"/>
    <property type="project" value="TreeGrafter"/>
</dbReference>
<dbReference type="AlphaFoldDB" id="A0A286UF95"/>
<accession>A0A286UF95</accession>
<dbReference type="PANTHER" id="PTHR13078:SF57">
    <property type="entry name" value="DEHYDRATASE, PUTATIVE (AFU_ORTHOLOGUE AFUA_5G00640)-RELATED"/>
    <property type="match status" value="1"/>
</dbReference>
<gene>
    <name evidence="3" type="ORF">PNOK_0669400</name>
</gene>
<evidence type="ECO:0000313" key="3">
    <source>
        <dbReference type="EMBL" id="PAV18208.1"/>
    </source>
</evidence>
<organism evidence="3 4">
    <name type="scientific">Pyrrhoderma noxium</name>
    <dbReference type="NCBI Taxonomy" id="2282107"/>
    <lineage>
        <taxon>Eukaryota</taxon>
        <taxon>Fungi</taxon>
        <taxon>Dikarya</taxon>
        <taxon>Basidiomycota</taxon>
        <taxon>Agaricomycotina</taxon>
        <taxon>Agaricomycetes</taxon>
        <taxon>Hymenochaetales</taxon>
        <taxon>Hymenochaetaceae</taxon>
        <taxon>Pyrrhoderma</taxon>
    </lineage>
</organism>
<dbReference type="GO" id="GO:0044594">
    <property type="term" value="F:17-beta-hydroxysteroid dehydrogenase (NAD+) activity"/>
    <property type="evidence" value="ECO:0007669"/>
    <property type="project" value="TreeGrafter"/>
</dbReference>
<feature type="domain" description="Peroxisomal multifunctional enzyme type 2-like N-terminal" evidence="2">
    <location>
        <begin position="20"/>
        <end position="155"/>
    </location>
</feature>
<dbReference type="GO" id="GO:0004300">
    <property type="term" value="F:enoyl-CoA hydratase activity"/>
    <property type="evidence" value="ECO:0007669"/>
    <property type="project" value="TreeGrafter"/>
</dbReference>
<feature type="domain" description="MaoC-like" evidence="1">
    <location>
        <begin position="165"/>
        <end position="257"/>
    </location>
</feature>
<dbReference type="GO" id="GO:0005777">
    <property type="term" value="C:peroxisome"/>
    <property type="evidence" value="ECO:0007669"/>
    <property type="project" value="TreeGrafter"/>
</dbReference>
<dbReference type="InterPro" id="IPR002539">
    <property type="entry name" value="MaoC-like_dom"/>
</dbReference>
<reference evidence="3 4" key="1">
    <citation type="journal article" date="2017" name="Mol. Ecol.">
        <title>Comparative and population genomic landscape of Phellinus noxius: A hypervariable fungus causing root rot in trees.</title>
        <authorList>
            <person name="Chung C.L."/>
            <person name="Lee T.J."/>
            <person name="Akiba M."/>
            <person name="Lee H.H."/>
            <person name="Kuo T.H."/>
            <person name="Liu D."/>
            <person name="Ke H.M."/>
            <person name="Yokoi T."/>
            <person name="Roa M.B."/>
            <person name="Lu M.J."/>
            <person name="Chang Y.Y."/>
            <person name="Ann P.J."/>
            <person name="Tsai J.N."/>
            <person name="Chen C.Y."/>
            <person name="Tzean S.S."/>
            <person name="Ota Y."/>
            <person name="Hattori T."/>
            <person name="Sahashi N."/>
            <person name="Liou R.F."/>
            <person name="Kikuchi T."/>
            <person name="Tsai I.J."/>
        </authorList>
    </citation>
    <scope>NUCLEOTIDE SEQUENCE [LARGE SCALE GENOMIC DNA]</scope>
    <source>
        <strain evidence="3 4">FFPRI411160</strain>
    </source>
</reference>
<evidence type="ECO:0000259" key="2">
    <source>
        <dbReference type="Pfam" id="PF22622"/>
    </source>
</evidence>
<dbReference type="SUPFAM" id="SSF54637">
    <property type="entry name" value="Thioesterase/thiol ester dehydrase-isomerase"/>
    <property type="match status" value="2"/>
</dbReference>
<dbReference type="Pfam" id="PF01575">
    <property type="entry name" value="MaoC_dehydratas"/>
    <property type="match status" value="1"/>
</dbReference>
<keyword evidence="4" id="KW-1185">Reference proteome</keyword>
<sequence length="293" mass="31706">MSSELEKAIGFISGEDPVSWNKRDLILYAVGIGFGQGDLQFVYELDKKFAAFPTYPVALPLKGDTSDVNLFKDRVTGRSTPGLPTFDPNRVVHGSQSIEVLKPLPLVSGPGWKIIKRVVGVHENKTGVIVDHESVLEDSSGTPYAKCISASFNVGAKITGQKFSKLDCQTKDVPDQAVIYRLTADYNPLHIDPRIGEAANFGGVILHGLCTFGHTARAVLSQVGNNDPNALRFFGARFTSPVRPGDELETSIWEVGLGPDEVELTFQTKDLTSGKVCLGGGIAYVKKVEKSKL</sequence>
<dbReference type="STRING" id="2282107.A0A286UF95"/>